<dbReference type="Gene3D" id="2.60.40.3140">
    <property type="match status" value="1"/>
</dbReference>
<name>A0AAX1N685_9BACT</name>
<dbReference type="Pfam" id="PF01841">
    <property type="entry name" value="Transglut_core"/>
    <property type="match status" value="1"/>
</dbReference>
<keyword evidence="1" id="KW-0812">Transmembrane</keyword>
<keyword evidence="1" id="KW-1133">Transmembrane helix</keyword>
<feature type="transmembrane region" description="Helical" evidence="1">
    <location>
        <begin position="737"/>
        <end position="766"/>
    </location>
</feature>
<dbReference type="AlphaFoldDB" id="A0AAX1N685"/>
<sequence>MRKLLIGLFFLLSYSLHGQNKHFKKTPIPNWVDKIEFSDDAFKDKKGISTQYLLISDQTNRLTQESYYEQAYKVVDIEAVQSSSNFNISFDPSYESIHIHKLDIIRNGKKINKLDVRKFEVIRQETDLQNYLYNGRMSAIHQLKDVRKGDIISYAYTRKGFHPFYKQKFGYTFYQNHSTPVATVYTKLIISKDEKVIEKVYNQATPFKKEVKGNLQIFTQRGSGMEDYTYENNETAWFNGFKYVQLSTYQNWNEVVEWALPKYKYNRNEIRKIWEKEKNNLKGTTKQYKILSWIHFIQDEIRYMGIENGINAFQPHSPTQVYNQRYGDCKDKSLLLTALLREEGVEAYPMLVNTRGKLTDQKIPGPNRFNHCIVQLIYKGKEYYIDPTMSNQGGDLRNFATPDYYWGLVIKEGNNALTKLPKSIISKVNIQELIDLDSIGGGADISIRTEYYGPKADDMRAYFSRNDRDFISDQYEKYYANLYDGVTTIKPVKFLDNDKNTTGKIIIEEFYHTDSVWEGTTDSMTILFRVSPFLLYGEVAFDKVHQRKTPYYISEPIDYHQETKVTLPIEWDLGEEENQVKNEFFKYNYAVKSGNKSNQYTVIYDYQQDSNYVNAGIAKKVIKDGENTLDKADYSITYDLNFDPANVDSDSEGTVSYASIFLFLLFSTIFTYFARKIYFNFNPPSLGTSESWEFGGWLILPLLGIMFSPLRVLYDVFTTGYFSPYFWSNIETSDQSIQLFLLVIMEFAINSFTLVLSVFTLILAFNKRTSTKYFYSTLLVTGLIFPLIDNGFYYLIYEEFTDADFKELSSQVIKSLTACAIWVPYIFYSERSKNTFTKTYIPKKGTPVDVKITL</sequence>
<evidence type="ECO:0000259" key="2">
    <source>
        <dbReference type="Pfam" id="PF01841"/>
    </source>
</evidence>
<evidence type="ECO:0000313" key="5">
    <source>
        <dbReference type="Proteomes" id="UP000678679"/>
    </source>
</evidence>
<proteinExistence type="predicted"/>
<dbReference type="EMBL" id="CP076132">
    <property type="protein sequence ID" value="QWG01368.1"/>
    <property type="molecule type" value="Genomic_DNA"/>
</dbReference>
<dbReference type="InterPro" id="IPR002931">
    <property type="entry name" value="Transglutaminase-like"/>
</dbReference>
<dbReference type="RefSeq" id="WP_169662857.1">
    <property type="nucleotide sequence ID" value="NZ_CP076132.1"/>
</dbReference>
<dbReference type="SUPFAM" id="SSF54001">
    <property type="entry name" value="Cysteine proteinases"/>
    <property type="match status" value="1"/>
</dbReference>
<reference evidence="4 5" key="1">
    <citation type="submission" date="2021-05" db="EMBL/GenBank/DDBJ databases">
        <title>Comparative genomic studies on the polysaccharide-degrading batcterial strains of the Flammeovirga genus.</title>
        <authorList>
            <person name="Zewei F."/>
            <person name="Zheng Z."/>
            <person name="Yu L."/>
            <person name="Ruyue G."/>
            <person name="Yanhong M."/>
            <person name="Yuanyuan C."/>
            <person name="Jingyan G."/>
            <person name="Wenjun H."/>
        </authorList>
    </citation>
    <scope>NUCLEOTIDE SEQUENCE [LARGE SCALE GENOMIC DNA]</scope>
    <source>
        <strain evidence="4 5">NBRC:100898</strain>
    </source>
</reference>
<evidence type="ECO:0000256" key="1">
    <source>
        <dbReference type="SAM" id="Phobius"/>
    </source>
</evidence>
<protein>
    <submittedName>
        <fullName evidence="4">DUF3857 domain-containing protein</fullName>
    </submittedName>
</protein>
<feature type="domain" description="Transglutaminase-like" evidence="2">
    <location>
        <begin position="284"/>
        <end position="382"/>
    </location>
</feature>
<feature type="domain" description="DUF3857" evidence="3">
    <location>
        <begin position="63"/>
        <end position="215"/>
    </location>
</feature>
<feature type="transmembrane region" description="Helical" evidence="1">
    <location>
        <begin position="773"/>
        <end position="796"/>
    </location>
</feature>
<accession>A0AAX1N685</accession>
<evidence type="ECO:0000259" key="3">
    <source>
        <dbReference type="Pfam" id="PF12969"/>
    </source>
</evidence>
<dbReference type="Pfam" id="PF12969">
    <property type="entry name" value="DUF3857"/>
    <property type="match status" value="1"/>
</dbReference>
<keyword evidence="5" id="KW-1185">Reference proteome</keyword>
<dbReference type="Gene3D" id="3.10.620.30">
    <property type="match status" value="1"/>
</dbReference>
<keyword evidence="1" id="KW-0472">Membrane</keyword>
<dbReference type="InterPro" id="IPR019690">
    <property type="entry name" value="DUF2569"/>
</dbReference>
<dbReference type="InterPro" id="IPR038765">
    <property type="entry name" value="Papain-like_cys_pep_sf"/>
</dbReference>
<gene>
    <name evidence="4" type="ORF">KMW28_17130</name>
</gene>
<evidence type="ECO:0000313" key="4">
    <source>
        <dbReference type="EMBL" id="QWG01368.1"/>
    </source>
</evidence>
<organism evidence="4 5">
    <name type="scientific">Flammeovirga yaeyamensis</name>
    <dbReference type="NCBI Taxonomy" id="367791"/>
    <lineage>
        <taxon>Bacteria</taxon>
        <taxon>Pseudomonadati</taxon>
        <taxon>Bacteroidota</taxon>
        <taxon>Cytophagia</taxon>
        <taxon>Cytophagales</taxon>
        <taxon>Flammeovirgaceae</taxon>
        <taxon>Flammeovirga</taxon>
    </lineage>
</organism>
<dbReference type="KEGG" id="fya:KMW28_17130"/>
<feature type="transmembrane region" description="Helical" evidence="1">
    <location>
        <begin position="808"/>
        <end position="828"/>
    </location>
</feature>
<feature type="transmembrane region" description="Helical" evidence="1">
    <location>
        <begin position="694"/>
        <end position="717"/>
    </location>
</feature>
<feature type="transmembrane region" description="Helical" evidence="1">
    <location>
        <begin position="655"/>
        <end position="674"/>
    </location>
</feature>
<dbReference type="Pfam" id="PF10754">
    <property type="entry name" value="DUF2569"/>
    <property type="match status" value="1"/>
</dbReference>
<dbReference type="InterPro" id="IPR024618">
    <property type="entry name" value="DUF3857"/>
</dbReference>
<dbReference type="Proteomes" id="UP000678679">
    <property type="component" value="Chromosome 1"/>
</dbReference>